<proteinExistence type="predicted"/>
<name>M2YA13_9MICC</name>
<comment type="caution">
    <text evidence="1">The sequence shown here is derived from an EMBL/GenBank/DDBJ whole genome shotgun (WGS) entry which is preliminary data.</text>
</comment>
<protein>
    <submittedName>
        <fullName evidence="1">Uncharacterized protein</fullName>
    </submittedName>
</protein>
<accession>M2YA13</accession>
<evidence type="ECO:0000313" key="2">
    <source>
        <dbReference type="Proteomes" id="UP000009877"/>
    </source>
</evidence>
<dbReference type="EMBL" id="ANHZ02000049">
    <property type="protein sequence ID" value="EME35459.1"/>
    <property type="molecule type" value="Genomic_DNA"/>
</dbReference>
<sequence>MAGAAVNLIIMPLTTMAILQYGSYFRAQTHGKVFDSITTSLVST</sequence>
<evidence type="ECO:0000313" key="1">
    <source>
        <dbReference type="EMBL" id="EME35459.1"/>
    </source>
</evidence>
<keyword evidence="2" id="KW-1185">Reference proteome</keyword>
<gene>
    <name evidence="1" type="ORF">C884_01997</name>
</gene>
<reference evidence="1 2" key="1">
    <citation type="journal article" date="2014" name="Genome Announc.">
        <title>Draft Genome Sequence of Kocuria palustris PEL.</title>
        <authorList>
            <person name="Sharma G."/>
            <person name="Khatri I."/>
            <person name="Subramanian S."/>
        </authorList>
    </citation>
    <scope>NUCLEOTIDE SEQUENCE [LARGE SCALE GENOMIC DNA]</scope>
    <source>
        <strain evidence="1 2">PEL</strain>
    </source>
</reference>
<organism evidence="1 2">
    <name type="scientific">Kocuria palustris PEL</name>
    <dbReference type="NCBI Taxonomy" id="1236550"/>
    <lineage>
        <taxon>Bacteria</taxon>
        <taxon>Bacillati</taxon>
        <taxon>Actinomycetota</taxon>
        <taxon>Actinomycetes</taxon>
        <taxon>Micrococcales</taxon>
        <taxon>Micrococcaceae</taxon>
        <taxon>Kocuria</taxon>
    </lineage>
</organism>
<dbReference type="Proteomes" id="UP000009877">
    <property type="component" value="Unassembled WGS sequence"/>
</dbReference>
<dbReference type="AlphaFoldDB" id="M2YA13"/>